<dbReference type="Gene3D" id="3.40.50.1700">
    <property type="entry name" value="Glycoside hydrolase family 3 C-terminal domain"/>
    <property type="match status" value="1"/>
</dbReference>
<dbReference type="PANTHER" id="PTHR42715">
    <property type="entry name" value="BETA-GLUCOSIDASE"/>
    <property type="match status" value="1"/>
</dbReference>
<evidence type="ECO:0000256" key="3">
    <source>
        <dbReference type="SAM" id="Phobius"/>
    </source>
</evidence>
<sequence>MSTTPEGGTAARKRPRRLGPVRATAIYVLSAVLIVALIIGNSYALRYSDLISVYLGQSTQRVVSTDGDGDADYYISSFDNEADRQAYLEQVATDISREGITLLENDGALPLSTGIRVSLLGQDSVDPVFGGGGAGSVDTSQAVGFDDAFAAAGLEVNPTLWDFYDTGAGSSYRKATIDAYGQGSYAVNEVPQDVYTDEALASLDDYNDAAVVILGRSGGESSDLPTAADENGYTYLQLSAEERDMLQLASDRFDTVIVVLNAQNPVELGDLADYDVDATLWVGGLGQTGATAVAEVITGVVNPSGALTDTYAYDSLSAPAMANFGSYHFANNAEVWSQNAYLVYGEGVYMGYRYYETRYEDVVLGNEDASAYDYATQVQYPFGYGLSYTDFAWDGYTVDESDDSFQVSVEVSNTGDVAGKDIVQVYLQQPFTDYDVENGIEKSAIELAGYAKTSLLEPGASETVTVTVPKDLMATYDTDGFGTYIADAGDYYLAAGQNVHEALNNVLAAKGHSTADGMDVDGTADFAWVTTLDELDSTTFATSDVTGEPIVNQFPMTGVEAYDESFTYLSRTDWDGTWPTTYADGAWEAPQELIDAMQITVPEEDPDVETPVFDTVDPDYGELTAAMLVGEEYDSPAWDALLGQATLDELEQLVRIGGYATRGVDSIQLPATVVKDGPAGISDTLVGGESGMAYPPEIVLAATWNDELARQMGDAIGEDSIQLGVAGWYAPSTNLHRTPYSGRNFEYYSEDGLLSGRMGAAVVAGADAKGVQVFVKHFAINDQEVNRYGGAMFADEQTIREVYLPAFQMPVEDGGARGMMAAMNRIGATWVGAHEGLMTGVLRDEWGFQGVVITDQASFDVFAYEDLRQGLAAGTSLWLNTDAELWRLSDEDMTPTVQRDIVDAAHDVAFAVVNSNAMNGLAAGGRIEQVTPLWQWGLYALDAVVALGVLAMLGFTTRRLIVQRKTAEVTVES</sequence>
<dbReference type="Gene3D" id="2.60.40.10">
    <property type="entry name" value="Immunoglobulins"/>
    <property type="match status" value="1"/>
</dbReference>
<dbReference type="SUPFAM" id="SSF51445">
    <property type="entry name" value="(Trans)glycosidases"/>
    <property type="match status" value="1"/>
</dbReference>
<reference evidence="5" key="1">
    <citation type="submission" date="2023-06" db="EMBL/GenBank/DDBJ databases">
        <title>SYSU T00b26.</title>
        <authorList>
            <person name="Gao L."/>
            <person name="Fang B.-Z."/>
            <person name="Li W.-J."/>
        </authorList>
    </citation>
    <scope>NUCLEOTIDE SEQUENCE</scope>
    <source>
        <strain evidence="5">SYSU T00b26</strain>
    </source>
</reference>
<evidence type="ECO:0000259" key="4">
    <source>
        <dbReference type="SMART" id="SM01217"/>
    </source>
</evidence>
<dbReference type="InterPro" id="IPR013783">
    <property type="entry name" value="Ig-like_fold"/>
</dbReference>
<dbReference type="Gene3D" id="3.20.20.300">
    <property type="entry name" value="Glycoside hydrolase, family 3, N-terminal domain"/>
    <property type="match status" value="1"/>
</dbReference>
<dbReference type="GO" id="GO:0016787">
    <property type="term" value="F:hydrolase activity"/>
    <property type="evidence" value="ECO:0007669"/>
    <property type="project" value="UniProtKB-KW"/>
</dbReference>
<evidence type="ECO:0000256" key="2">
    <source>
        <dbReference type="ARBA" id="ARBA00022801"/>
    </source>
</evidence>
<evidence type="ECO:0000256" key="1">
    <source>
        <dbReference type="ARBA" id="ARBA00005336"/>
    </source>
</evidence>
<dbReference type="InterPro" id="IPR036962">
    <property type="entry name" value="Glyco_hydro_3_N_sf"/>
</dbReference>
<feature type="transmembrane region" description="Helical" evidence="3">
    <location>
        <begin position="21"/>
        <end position="45"/>
    </location>
</feature>
<comment type="caution">
    <text evidence="5">The sequence shown here is derived from an EMBL/GenBank/DDBJ whole genome shotgun (WGS) entry which is preliminary data.</text>
</comment>
<evidence type="ECO:0000313" key="6">
    <source>
        <dbReference type="Proteomes" id="UP001172738"/>
    </source>
</evidence>
<dbReference type="PANTHER" id="PTHR42715:SF10">
    <property type="entry name" value="BETA-GLUCOSIDASE"/>
    <property type="match status" value="1"/>
</dbReference>
<gene>
    <name evidence="5" type="ORF">QQX04_07625</name>
</gene>
<dbReference type="InterPro" id="IPR036881">
    <property type="entry name" value="Glyco_hydro_3_C_sf"/>
</dbReference>
<comment type="similarity">
    <text evidence="1">Belongs to the glycosyl hydrolase 3 family.</text>
</comment>
<dbReference type="Pfam" id="PF00933">
    <property type="entry name" value="Glyco_hydro_3"/>
    <property type="match status" value="1"/>
</dbReference>
<protein>
    <submittedName>
        <fullName evidence="5">Glycoside hydrolase family 3 N-terminal domain-containing protein</fullName>
    </submittedName>
</protein>
<dbReference type="SUPFAM" id="SSF52279">
    <property type="entry name" value="Beta-D-glucan exohydrolase, C-terminal domain"/>
    <property type="match status" value="1"/>
</dbReference>
<dbReference type="SMART" id="SM01217">
    <property type="entry name" value="Fn3_like"/>
    <property type="match status" value="1"/>
</dbReference>
<keyword evidence="6" id="KW-1185">Reference proteome</keyword>
<dbReference type="Pfam" id="PF14310">
    <property type="entry name" value="Fn3-like"/>
    <property type="match status" value="1"/>
</dbReference>
<dbReference type="Proteomes" id="UP001172738">
    <property type="component" value="Unassembled WGS sequence"/>
</dbReference>
<dbReference type="Pfam" id="PF01915">
    <property type="entry name" value="Glyco_hydro_3_C"/>
    <property type="match status" value="1"/>
</dbReference>
<evidence type="ECO:0000313" key="5">
    <source>
        <dbReference type="EMBL" id="MDN4472860.1"/>
    </source>
</evidence>
<feature type="transmembrane region" description="Helical" evidence="3">
    <location>
        <begin position="936"/>
        <end position="955"/>
    </location>
</feature>
<keyword evidence="3" id="KW-1133">Transmembrane helix</keyword>
<dbReference type="RefSeq" id="WP_301127832.1">
    <property type="nucleotide sequence ID" value="NZ_JAUHPV010000004.1"/>
</dbReference>
<keyword evidence="2 5" id="KW-0378">Hydrolase</keyword>
<name>A0ABT8G141_9MICO</name>
<dbReference type="PRINTS" id="PR00133">
    <property type="entry name" value="GLHYDRLASE3"/>
</dbReference>
<dbReference type="InterPro" id="IPR002772">
    <property type="entry name" value="Glyco_hydro_3_C"/>
</dbReference>
<dbReference type="InterPro" id="IPR017853">
    <property type="entry name" value="GH"/>
</dbReference>
<dbReference type="InterPro" id="IPR050288">
    <property type="entry name" value="Cellulose_deg_GH3"/>
</dbReference>
<keyword evidence="3" id="KW-0472">Membrane</keyword>
<dbReference type="EMBL" id="JAUHPV010000004">
    <property type="protein sequence ID" value="MDN4472860.1"/>
    <property type="molecule type" value="Genomic_DNA"/>
</dbReference>
<accession>A0ABT8G141</accession>
<dbReference type="InterPro" id="IPR026891">
    <property type="entry name" value="Fn3-like"/>
</dbReference>
<feature type="domain" description="Fibronectin type III-like" evidence="4">
    <location>
        <begin position="421"/>
        <end position="499"/>
    </location>
</feature>
<proteinExistence type="inferred from homology"/>
<keyword evidence="3" id="KW-0812">Transmembrane</keyword>
<organism evidence="5 6">
    <name type="scientific">Demequina zhanjiangensis</name>
    <dbReference type="NCBI Taxonomy" id="3051659"/>
    <lineage>
        <taxon>Bacteria</taxon>
        <taxon>Bacillati</taxon>
        <taxon>Actinomycetota</taxon>
        <taxon>Actinomycetes</taxon>
        <taxon>Micrococcales</taxon>
        <taxon>Demequinaceae</taxon>
        <taxon>Demequina</taxon>
    </lineage>
</organism>
<dbReference type="InterPro" id="IPR001764">
    <property type="entry name" value="Glyco_hydro_3_N"/>
</dbReference>